<organism evidence="2">
    <name type="scientific">Photobacterium damsela subsp. piscicida</name>
    <name type="common">Pasteurella piscicida</name>
    <dbReference type="NCBI Taxonomy" id="38294"/>
    <lineage>
        <taxon>Bacteria</taxon>
        <taxon>Pseudomonadati</taxon>
        <taxon>Pseudomonadota</taxon>
        <taxon>Gammaproteobacteria</taxon>
        <taxon>Vibrionales</taxon>
        <taxon>Vibrionaceae</taxon>
        <taxon>Photobacterium</taxon>
    </lineage>
</organism>
<dbReference type="Proteomes" id="UP000516656">
    <property type="component" value="Plasmid unnamed3"/>
</dbReference>
<dbReference type="InterPro" id="IPR011335">
    <property type="entry name" value="Restrct_endonuc-II-like"/>
</dbReference>
<dbReference type="EMBL" id="CP061859">
    <property type="protein sequence ID" value="QOD59127.1"/>
    <property type="molecule type" value="Genomic_DNA"/>
</dbReference>
<evidence type="ECO:0000259" key="1">
    <source>
        <dbReference type="Pfam" id="PF14511"/>
    </source>
</evidence>
<dbReference type="InterPro" id="IPR032793">
    <property type="entry name" value="RE_EcoO109IR"/>
</dbReference>
<dbReference type="AlphaFoldDB" id="A0A7L8ABC4"/>
<dbReference type="Pfam" id="PF14511">
    <property type="entry name" value="RE_EcoO109I"/>
    <property type="match status" value="1"/>
</dbReference>
<evidence type="ECO:0000313" key="2">
    <source>
        <dbReference type="EMBL" id="QOD59127.1"/>
    </source>
</evidence>
<protein>
    <recommendedName>
        <fullName evidence="1">Type II restriction endonuclease EcoO109IR domain-containing protein</fullName>
    </recommendedName>
</protein>
<geneLocation type="plasmid" evidence="2">
    <name>unnamed3</name>
</geneLocation>
<accession>A0A7L8ABC4</accession>
<reference evidence="2" key="1">
    <citation type="submission" date="2020-09" db="EMBL/GenBank/DDBJ databases">
        <title>Complete, closed and curated genome sequences of Photobacterium damselae subsp. piscicida isolates from Australia indicate localised evolution and additional plasmid-borne pathogenicity mechanisms.</title>
        <authorList>
            <person name="Baseggio L."/>
            <person name="Silayeva O."/>
            <person name="Buller N."/>
            <person name="Landos M."/>
            <person name="Engelstaedter J."/>
            <person name="Barnes A.C."/>
        </authorList>
    </citation>
    <scope>NUCLEOTIDE SEQUENCE [LARGE SCALE GENOMIC DNA]</scope>
    <source>
        <strain evidence="2">AS-16-0540-1</strain>
        <plasmid evidence="2">unnamed3</plasmid>
    </source>
</reference>
<name>A0A7L8ABC4_PHODP</name>
<sequence length="41" mass="4482">MEATVSSGEETIFGNFMEKIAIFTCQQSLQGRKSSARGIDL</sequence>
<keyword evidence="2" id="KW-0614">Plasmid</keyword>
<gene>
    <name evidence="2" type="ORF">IC627_23085</name>
</gene>
<dbReference type="SUPFAM" id="SSF52980">
    <property type="entry name" value="Restriction endonuclease-like"/>
    <property type="match status" value="1"/>
</dbReference>
<proteinExistence type="predicted"/>
<feature type="domain" description="Type II restriction endonuclease EcoO109IR" evidence="1">
    <location>
        <begin position="1"/>
        <end position="41"/>
    </location>
</feature>